<dbReference type="OrthoDB" id="43316at2"/>
<evidence type="ECO:0000313" key="2">
    <source>
        <dbReference type="Proteomes" id="UP000251835"/>
    </source>
</evidence>
<keyword evidence="2" id="KW-1185">Reference proteome</keyword>
<dbReference type="RefSeq" id="WP_116496795.1">
    <property type="nucleotide sequence ID" value="NZ_QENZ01000005.1"/>
</dbReference>
<organism evidence="1 2">
    <name type="scientific">Balneicella halophila</name>
    <dbReference type="NCBI Taxonomy" id="1537566"/>
    <lineage>
        <taxon>Bacteria</taxon>
        <taxon>Pseudomonadati</taxon>
        <taxon>Bacteroidota</taxon>
        <taxon>Bacteroidia</taxon>
        <taxon>Bacteroidales</taxon>
        <taxon>Balneicellaceae</taxon>
        <taxon>Balneicella</taxon>
    </lineage>
</organism>
<dbReference type="Gene3D" id="2.60.120.620">
    <property type="entry name" value="q2cbj1_9rhob like domain"/>
    <property type="match status" value="1"/>
</dbReference>
<evidence type="ECO:0000313" key="1">
    <source>
        <dbReference type="EMBL" id="PVX49935.1"/>
    </source>
</evidence>
<dbReference type="Proteomes" id="UP000251835">
    <property type="component" value="Unassembled WGS sequence"/>
</dbReference>
<reference evidence="1 2" key="1">
    <citation type="submission" date="2018-05" db="EMBL/GenBank/DDBJ databases">
        <title>Genomic Encyclopedia of Type Strains, Phase IV (KMG-IV): sequencing the most valuable type-strain genomes for metagenomic binning, comparative biology and taxonomic classification.</title>
        <authorList>
            <person name="Goeker M."/>
        </authorList>
    </citation>
    <scope>NUCLEOTIDE SEQUENCE [LARGE SCALE GENOMIC DNA]</scope>
    <source>
        <strain evidence="1 2">DSM 28579</strain>
    </source>
</reference>
<accession>A0A7L4UN84</accession>
<protein>
    <submittedName>
        <fullName evidence="1">Uncharacterized protein</fullName>
    </submittedName>
</protein>
<name>A0A7L4UN84_BALHA</name>
<dbReference type="EMBL" id="QENZ01000005">
    <property type="protein sequence ID" value="PVX49935.1"/>
    <property type="molecule type" value="Genomic_DNA"/>
</dbReference>
<sequence length="349" mass="41260">MLPGHKILLRYKTLDKCFRSKKKWTLEMLIVHCSRILDENISKRSIQSDIQFLRDNGAPVIVNDRKYYTYKDPNYSILKNKIPQKLEDQFIECIDFVKEISDFPKYKHYKDTLHSIRPRKDKSKSLDYVKFCVQQLSNEGFFTSQSFINASEFKKINNLVRYHKLTHKQSFIEDETLLYSVLNTKLKNLIKKINPRAFLVDAVYNDYQEAFDFKQELSLPMRQRRIPQNLTLWGYPAEEKHETPDMPKLFEETFIIQLFLKDVNCQTGALQVIPGSHQRELSPLEVKLITNNTFPSSCDVQRGGMIGYKPMLIQKVAPSESPKNKQSITLWFSSYRLPVHYLWNHEIYL</sequence>
<proteinExistence type="predicted"/>
<dbReference type="AlphaFoldDB" id="A0A7L4UN84"/>
<gene>
    <name evidence="1" type="ORF">C7377_1574</name>
</gene>
<dbReference type="SUPFAM" id="SSF51197">
    <property type="entry name" value="Clavaminate synthase-like"/>
    <property type="match status" value="1"/>
</dbReference>
<comment type="caution">
    <text evidence="1">The sequence shown here is derived from an EMBL/GenBank/DDBJ whole genome shotgun (WGS) entry which is preliminary data.</text>
</comment>